<dbReference type="InterPro" id="IPR029044">
    <property type="entry name" value="Nucleotide-diphossugar_trans"/>
</dbReference>
<dbReference type="GO" id="GO:0016740">
    <property type="term" value="F:transferase activity"/>
    <property type="evidence" value="ECO:0007669"/>
    <property type="project" value="UniProtKB-KW"/>
</dbReference>
<name>A0A5B2VVI0_9BACT</name>
<evidence type="ECO:0000313" key="2">
    <source>
        <dbReference type="Proteomes" id="UP000324611"/>
    </source>
</evidence>
<gene>
    <name evidence="1" type="ORF">F0L74_08515</name>
</gene>
<reference evidence="1 2" key="1">
    <citation type="submission" date="2019-09" db="EMBL/GenBank/DDBJ databases">
        <title>Chitinophaga ginsengihumi sp. nov., isolated from soil of ginseng rhizosphere.</title>
        <authorList>
            <person name="Lee J."/>
        </authorList>
    </citation>
    <scope>NUCLEOTIDE SEQUENCE [LARGE SCALE GENOMIC DNA]</scope>
    <source>
        <strain evidence="1 2">BN140078</strain>
    </source>
</reference>
<dbReference type="Proteomes" id="UP000324611">
    <property type="component" value="Unassembled WGS sequence"/>
</dbReference>
<sequence>MTNHTVQSPVLFIVFRRPDTTQQVFDQIRAARPARLYIAADGPREGNTADVEGCRQTREIVSKVDWDCEVKHLFFEQNQGCKMAVSQAISWFFEQEEEGIILEDDCLPSNSFFYFCDTLLAKYRHDSRIRNITGTNSQDGKQWGDASYYFSQHSNIWGWASWRRAWKNYDRELALYNDADAEAWLRKMFPDPFLFAAWLQIFRDTKAGKVDTWDYQFQLQTFFNNGLCAVPNVNLITNIGFGNNATHTFDVNHNANVPAGNMAQPLLHPVYFIPEKEADYFFFRKEYDLDAKWRRYNKPKRRFKRWVQGLFK</sequence>
<keyword evidence="2" id="KW-1185">Reference proteome</keyword>
<dbReference type="AlphaFoldDB" id="A0A5B2VVI0"/>
<keyword evidence="1" id="KW-0808">Transferase</keyword>
<reference evidence="1 2" key="2">
    <citation type="submission" date="2019-09" db="EMBL/GenBank/DDBJ databases">
        <authorList>
            <person name="Jin C."/>
        </authorList>
    </citation>
    <scope>NUCLEOTIDE SEQUENCE [LARGE SCALE GENOMIC DNA]</scope>
    <source>
        <strain evidence="1 2">BN140078</strain>
    </source>
</reference>
<evidence type="ECO:0000313" key="1">
    <source>
        <dbReference type="EMBL" id="KAA2242568.1"/>
    </source>
</evidence>
<comment type="caution">
    <text evidence="1">The sequence shown here is derived from an EMBL/GenBank/DDBJ whole genome shotgun (WGS) entry which is preliminary data.</text>
</comment>
<dbReference type="Gene3D" id="3.90.550.10">
    <property type="entry name" value="Spore Coat Polysaccharide Biosynthesis Protein SpsA, Chain A"/>
    <property type="match status" value="1"/>
</dbReference>
<dbReference type="SUPFAM" id="SSF53448">
    <property type="entry name" value="Nucleotide-diphospho-sugar transferases"/>
    <property type="match status" value="1"/>
</dbReference>
<proteinExistence type="predicted"/>
<dbReference type="RefSeq" id="WP_149837440.1">
    <property type="nucleotide sequence ID" value="NZ_VUOC01000002.1"/>
</dbReference>
<protein>
    <submittedName>
        <fullName evidence="1">Nucleotide-diphospho-sugar transferase</fullName>
    </submittedName>
</protein>
<organism evidence="1 2">
    <name type="scientific">Chitinophaga agrisoli</name>
    <dbReference type="NCBI Taxonomy" id="2607653"/>
    <lineage>
        <taxon>Bacteria</taxon>
        <taxon>Pseudomonadati</taxon>
        <taxon>Bacteroidota</taxon>
        <taxon>Chitinophagia</taxon>
        <taxon>Chitinophagales</taxon>
        <taxon>Chitinophagaceae</taxon>
        <taxon>Chitinophaga</taxon>
    </lineage>
</organism>
<accession>A0A5B2VVI0</accession>
<dbReference type="EMBL" id="VUOC01000002">
    <property type="protein sequence ID" value="KAA2242568.1"/>
    <property type="molecule type" value="Genomic_DNA"/>
</dbReference>